<evidence type="ECO:0000313" key="2">
    <source>
        <dbReference type="EMBL" id="RNL97720.1"/>
    </source>
</evidence>
<protein>
    <submittedName>
        <fullName evidence="2">XRE family transcriptional regulator</fullName>
    </submittedName>
</protein>
<dbReference type="Pfam" id="PF13560">
    <property type="entry name" value="HTH_31"/>
    <property type="match status" value="1"/>
</dbReference>
<dbReference type="InterPro" id="IPR001387">
    <property type="entry name" value="Cro/C1-type_HTH"/>
</dbReference>
<dbReference type="CDD" id="cd00093">
    <property type="entry name" value="HTH_XRE"/>
    <property type="match status" value="1"/>
</dbReference>
<name>A0ABX9WFM4_9ACTN</name>
<feature type="domain" description="HTH cro/C1-type" evidence="1">
    <location>
        <begin position="26"/>
        <end position="81"/>
    </location>
</feature>
<sequence length="456" mass="48655">MGVDRRWSELPEAKQAAAVGDFGTLLRVARTAARLTLSEAGLRCGYSAATLSRIERGRQRLTDVTVLRRLAAVFDIPPELFGLADIDGPAFHRTGTPIDRVPGEALRREGGDDPVRRREVLGGLAGLVGSALTGNPPALAAPPPSVVTSLEDVLLGGGATPAGPVDPIRLRTALTAAWSDFRACRYAKLSARLPQLVTAASAGHTAAADDERATAATTLTQAYHLTIQVLVKLHEDAMAWSAMDRATQAARDADDPLLSAETARVSAIVLRRTHHGERAQRTLIRAAQDLDEATGLRSAGQVATYGRLLATAAYTAAIGDRRDTAWDLLGEAAEAGRRSGAGDGFAGVDVALYRISVARVLGDFGAAVQYARALRPDQLGSVERRARYWEDYALALHGRGAYAESFRALQSAEQIAPQEVRYRPWAQQLSVALLDADRRRALPGLRSFAAHLGTPT</sequence>
<evidence type="ECO:0000313" key="3">
    <source>
        <dbReference type="Proteomes" id="UP000280698"/>
    </source>
</evidence>
<keyword evidence="3" id="KW-1185">Reference proteome</keyword>
<dbReference type="PROSITE" id="PS50943">
    <property type="entry name" value="HTH_CROC1"/>
    <property type="match status" value="1"/>
</dbReference>
<dbReference type="RefSeq" id="WP_123242119.1">
    <property type="nucleotide sequence ID" value="NZ_JAAHBY010000051.1"/>
</dbReference>
<dbReference type="SMART" id="SM00530">
    <property type="entry name" value="HTH_XRE"/>
    <property type="match status" value="1"/>
</dbReference>
<accession>A0ABX9WFM4</accession>
<reference evidence="2 3" key="1">
    <citation type="submission" date="2018-11" db="EMBL/GenBank/DDBJ databases">
        <title>Micromonospora sp. PPF5-17, a new actinomycetes isolated from a hot spring soil.</title>
        <authorList>
            <person name="Thawai C."/>
        </authorList>
    </citation>
    <scope>NUCLEOTIDE SEQUENCE [LARGE SCALE GENOMIC DNA]</scope>
    <source>
        <strain evidence="2 3">PPF5-17</strain>
    </source>
</reference>
<dbReference type="EMBL" id="RJLN01000051">
    <property type="protein sequence ID" value="RNL97720.1"/>
    <property type="molecule type" value="Genomic_DNA"/>
</dbReference>
<dbReference type="Proteomes" id="UP000280698">
    <property type="component" value="Unassembled WGS sequence"/>
</dbReference>
<gene>
    <name evidence="2" type="ORF">EFE23_18075</name>
</gene>
<organism evidence="2 3">
    <name type="scientific">Micromonospora solifontis</name>
    <dbReference type="NCBI Taxonomy" id="2487138"/>
    <lineage>
        <taxon>Bacteria</taxon>
        <taxon>Bacillati</taxon>
        <taxon>Actinomycetota</taxon>
        <taxon>Actinomycetes</taxon>
        <taxon>Micromonosporales</taxon>
        <taxon>Micromonosporaceae</taxon>
        <taxon>Micromonospora</taxon>
    </lineage>
</organism>
<evidence type="ECO:0000259" key="1">
    <source>
        <dbReference type="PROSITE" id="PS50943"/>
    </source>
</evidence>
<proteinExistence type="predicted"/>
<comment type="caution">
    <text evidence="2">The sequence shown here is derived from an EMBL/GenBank/DDBJ whole genome shotgun (WGS) entry which is preliminary data.</text>
</comment>
<dbReference type="SUPFAM" id="SSF47413">
    <property type="entry name" value="lambda repressor-like DNA-binding domains"/>
    <property type="match status" value="1"/>
</dbReference>
<dbReference type="Gene3D" id="1.10.260.40">
    <property type="entry name" value="lambda repressor-like DNA-binding domains"/>
    <property type="match status" value="1"/>
</dbReference>
<dbReference type="InterPro" id="IPR010982">
    <property type="entry name" value="Lambda_DNA-bd_dom_sf"/>
</dbReference>